<evidence type="ECO:0000313" key="2">
    <source>
        <dbReference type="EMBL" id="KKN77714.1"/>
    </source>
</evidence>
<name>A0A0F9TEL4_9ZZZZ</name>
<dbReference type="AlphaFoldDB" id="A0A0F9TEL4"/>
<proteinExistence type="predicted"/>
<evidence type="ECO:0000256" key="1">
    <source>
        <dbReference type="SAM" id="MobiDB-lite"/>
    </source>
</evidence>
<comment type="caution">
    <text evidence="2">The sequence shown here is derived from an EMBL/GenBank/DDBJ whole genome shotgun (WGS) entry which is preliminary data.</text>
</comment>
<accession>A0A0F9TEL4</accession>
<dbReference type="EMBL" id="LAZR01000274">
    <property type="protein sequence ID" value="KKN77714.1"/>
    <property type="molecule type" value="Genomic_DNA"/>
</dbReference>
<organism evidence="2">
    <name type="scientific">marine sediment metagenome</name>
    <dbReference type="NCBI Taxonomy" id="412755"/>
    <lineage>
        <taxon>unclassified sequences</taxon>
        <taxon>metagenomes</taxon>
        <taxon>ecological metagenomes</taxon>
    </lineage>
</organism>
<gene>
    <name evidence="2" type="ORF">LCGC14_0356880</name>
</gene>
<reference evidence="2" key="1">
    <citation type="journal article" date="2015" name="Nature">
        <title>Complex archaea that bridge the gap between prokaryotes and eukaryotes.</title>
        <authorList>
            <person name="Spang A."/>
            <person name="Saw J.H."/>
            <person name="Jorgensen S.L."/>
            <person name="Zaremba-Niedzwiedzka K."/>
            <person name="Martijn J."/>
            <person name="Lind A.E."/>
            <person name="van Eijk R."/>
            <person name="Schleper C."/>
            <person name="Guy L."/>
            <person name="Ettema T.J."/>
        </authorList>
    </citation>
    <scope>NUCLEOTIDE SEQUENCE</scope>
</reference>
<feature type="region of interest" description="Disordered" evidence="1">
    <location>
        <begin position="298"/>
        <end position="335"/>
    </location>
</feature>
<feature type="compositionally biased region" description="Basic and acidic residues" evidence="1">
    <location>
        <begin position="298"/>
        <end position="318"/>
    </location>
</feature>
<protein>
    <submittedName>
        <fullName evidence="2">Uncharacterized protein</fullName>
    </submittedName>
</protein>
<sequence>MSTARVYNSPSKEEWALADKDDPLTFRKEVIPVGEFTLKDLEGNRFQDTVDIEDIQHWSNTFALMSDAGVSVPLPLDHTFDPEQNRGQVTALDVTKNAKGVDALFATVKFRDEEAAKLALTSDVSIYVPTKPVIDGKGNVYNRPIQHIALTDYPCIPGLEGFKAIAASLVVKKPKSKTEPRDMALSDVAKKIGVKFDDGADDGTIEKALVSFVAGLKKSAKDAKKTSKPIAAAIMDVVRENRENKVKGLVDSGKITPAVAKDLTEQFCGDTSLSLSLQDEPVDDGFKGIAAALTKNEEVTSFKEKSGPQATLDKDGNPKKSGLVLSAEKIAKSAK</sequence>